<name>A0A1R3G8B1_COCAP</name>
<gene>
    <name evidence="1" type="ORF">CCACVL1_27920</name>
</gene>
<comment type="caution">
    <text evidence="1">The sequence shown here is derived from an EMBL/GenBank/DDBJ whole genome shotgun (WGS) entry which is preliminary data.</text>
</comment>
<dbReference type="Proteomes" id="UP000188268">
    <property type="component" value="Unassembled WGS sequence"/>
</dbReference>
<proteinExistence type="predicted"/>
<reference evidence="1 2" key="1">
    <citation type="submission" date="2013-09" db="EMBL/GenBank/DDBJ databases">
        <title>Corchorus capsularis genome sequencing.</title>
        <authorList>
            <person name="Alam M."/>
            <person name="Haque M.S."/>
            <person name="Islam M.S."/>
            <person name="Emdad E.M."/>
            <person name="Islam M.M."/>
            <person name="Ahmed B."/>
            <person name="Halim A."/>
            <person name="Hossen Q.M.M."/>
            <person name="Hossain M.Z."/>
            <person name="Ahmed R."/>
            <person name="Khan M.M."/>
            <person name="Islam R."/>
            <person name="Rashid M.M."/>
            <person name="Khan S.A."/>
            <person name="Rahman M.S."/>
            <person name="Alam M."/>
        </authorList>
    </citation>
    <scope>NUCLEOTIDE SEQUENCE [LARGE SCALE GENOMIC DNA]</scope>
    <source>
        <strain evidence="2">cv. CVL-1</strain>
        <tissue evidence="1">Whole seedling</tissue>
    </source>
</reference>
<evidence type="ECO:0000313" key="1">
    <source>
        <dbReference type="EMBL" id="OMO54287.1"/>
    </source>
</evidence>
<protein>
    <submittedName>
        <fullName evidence="1">Uncharacterized protein</fullName>
    </submittedName>
</protein>
<sequence length="68" mass="7298">MPILHGMPMLHSISSNYDTISEHVLADLHARACVGVRSFTVDSSLVARAAVAQASPDRITTSHLESII</sequence>
<dbReference type="AlphaFoldDB" id="A0A1R3G8B1"/>
<evidence type="ECO:0000313" key="2">
    <source>
        <dbReference type="Proteomes" id="UP000188268"/>
    </source>
</evidence>
<organism evidence="1 2">
    <name type="scientific">Corchorus capsularis</name>
    <name type="common">Jute</name>
    <dbReference type="NCBI Taxonomy" id="210143"/>
    <lineage>
        <taxon>Eukaryota</taxon>
        <taxon>Viridiplantae</taxon>
        <taxon>Streptophyta</taxon>
        <taxon>Embryophyta</taxon>
        <taxon>Tracheophyta</taxon>
        <taxon>Spermatophyta</taxon>
        <taxon>Magnoliopsida</taxon>
        <taxon>eudicotyledons</taxon>
        <taxon>Gunneridae</taxon>
        <taxon>Pentapetalae</taxon>
        <taxon>rosids</taxon>
        <taxon>malvids</taxon>
        <taxon>Malvales</taxon>
        <taxon>Malvaceae</taxon>
        <taxon>Grewioideae</taxon>
        <taxon>Apeibeae</taxon>
        <taxon>Corchorus</taxon>
    </lineage>
</organism>
<accession>A0A1R3G8B1</accession>
<keyword evidence="2" id="KW-1185">Reference proteome</keyword>
<dbReference type="Gramene" id="OMO54287">
    <property type="protein sequence ID" value="OMO54287"/>
    <property type="gene ID" value="CCACVL1_27920"/>
</dbReference>
<dbReference type="EMBL" id="AWWV01014996">
    <property type="protein sequence ID" value="OMO54287.1"/>
    <property type="molecule type" value="Genomic_DNA"/>
</dbReference>